<evidence type="ECO:0000256" key="2">
    <source>
        <dbReference type="PROSITE-ProRule" id="PRU00723"/>
    </source>
</evidence>
<organism evidence="5 6">
    <name type="scientific">Perkinsus chesapeaki</name>
    <name type="common">Clam parasite</name>
    <name type="synonym">Perkinsus andrewsi</name>
    <dbReference type="NCBI Taxonomy" id="330153"/>
    <lineage>
        <taxon>Eukaryota</taxon>
        <taxon>Sar</taxon>
        <taxon>Alveolata</taxon>
        <taxon>Perkinsozoa</taxon>
        <taxon>Perkinsea</taxon>
        <taxon>Perkinsida</taxon>
        <taxon>Perkinsidae</taxon>
        <taxon>Perkinsus</taxon>
    </lineage>
</organism>
<keyword evidence="2" id="KW-0863">Zinc-finger</keyword>
<dbReference type="InterPro" id="IPR011010">
    <property type="entry name" value="DNA_brk_join_enz"/>
</dbReference>
<keyword evidence="1" id="KW-0233">DNA recombination</keyword>
<evidence type="ECO:0000313" key="5">
    <source>
        <dbReference type="EMBL" id="KAF4650627.1"/>
    </source>
</evidence>
<feature type="region of interest" description="Disordered" evidence="3">
    <location>
        <begin position="158"/>
        <end position="188"/>
    </location>
</feature>
<dbReference type="GO" id="GO:0008270">
    <property type="term" value="F:zinc ion binding"/>
    <property type="evidence" value="ECO:0007669"/>
    <property type="project" value="UniProtKB-KW"/>
</dbReference>
<evidence type="ECO:0000259" key="4">
    <source>
        <dbReference type="PROSITE" id="PS50103"/>
    </source>
</evidence>
<accession>A0A7J6KUF6</accession>
<dbReference type="PANTHER" id="PTHR33050:SF7">
    <property type="entry name" value="RIBONUCLEASE H"/>
    <property type="match status" value="1"/>
</dbReference>
<feature type="zinc finger region" description="C3H1-type" evidence="2">
    <location>
        <begin position="302"/>
        <end position="329"/>
    </location>
</feature>
<dbReference type="OrthoDB" id="3067625at2759"/>
<dbReference type="GO" id="GO:0003677">
    <property type="term" value="F:DNA binding"/>
    <property type="evidence" value="ECO:0007669"/>
    <property type="project" value="InterPro"/>
</dbReference>
<comment type="caution">
    <text evidence="5">The sequence shown here is derived from an EMBL/GenBank/DDBJ whole genome shotgun (WGS) entry which is preliminary data.</text>
</comment>
<dbReference type="SUPFAM" id="SSF56349">
    <property type="entry name" value="DNA breaking-rejoining enzymes"/>
    <property type="match status" value="1"/>
</dbReference>
<dbReference type="InterPro" id="IPR052055">
    <property type="entry name" value="Hepadnavirus_pol/RT"/>
</dbReference>
<dbReference type="SMART" id="SM00356">
    <property type="entry name" value="ZnF_C3H1"/>
    <property type="match status" value="1"/>
</dbReference>
<feature type="compositionally biased region" description="Polar residues" evidence="3">
    <location>
        <begin position="331"/>
        <end position="340"/>
    </location>
</feature>
<reference evidence="5 6" key="1">
    <citation type="submission" date="2020-04" db="EMBL/GenBank/DDBJ databases">
        <title>Perkinsus chesapeaki whole genome sequence.</title>
        <authorList>
            <person name="Bogema D.R."/>
        </authorList>
    </citation>
    <scope>NUCLEOTIDE SEQUENCE [LARGE SCALE GENOMIC DNA]</scope>
    <source>
        <strain evidence="5">ATCC PRA-425</strain>
    </source>
</reference>
<dbReference type="GO" id="GO:0015074">
    <property type="term" value="P:DNA integration"/>
    <property type="evidence" value="ECO:0007669"/>
    <property type="project" value="InterPro"/>
</dbReference>
<dbReference type="Proteomes" id="UP000591131">
    <property type="component" value="Unassembled WGS sequence"/>
</dbReference>
<dbReference type="InterPro" id="IPR043502">
    <property type="entry name" value="DNA/RNA_pol_sf"/>
</dbReference>
<evidence type="ECO:0000256" key="3">
    <source>
        <dbReference type="SAM" id="MobiDB-lite"/>
    </source>
</evidence>
<dbReference type="SUPFAM" id="SSF56672">
    <property type="entry name" value="DNA/RNA polymerases"/>
    <property type="match status" value="1"/>
</dbReference>
<dbReference type="InterPro" id="IPR000477">
    <property type="entry name" value="RT_dom"/>
</dbReference>
<dbReference type="PANTHER" id="PTHR33050">
    <property type="entry name" value="REVERSE TRANSCRIPTASE DOMAIN-CONTAINING PROTEIN"/>
    <property type="match status" value="1"/>
</dbReference>
<protein>
    <recommendedName>
        <fullName evidence="4">C3H1-type domain-containing protein</fullName>
    </recommendedName>
</protein>
<gene>
    <name evidence="5" type="ORF">FOL47_001008</name>
</gene>
<keyword evidence="2" id="KW-0479">Metal-binding</keyword>
<feature type="non-terminal residue" evidence="5">
    <location>
        <position position="1430"/>
    </location>
</feature>
<dbReference type="GO" id="GO:0006310">
    <property type="term" value="P:DNA recombination"/>
    <property type="evidence" value="ECO:0007669"/>
    <property type="project" value="UniProtKB-KW"/>
</dbReference>
<feature type="domain" description="C3H1-type" evidence="4">
    <location>
        <begin position="302"/>
        <end position="329"/>
    </location>
</feature>
<evidence type="ECO:0000313" key="6">
    <source>
        <dbReference type="Proteomes" id="UP000591131"/>
    </source>
</evidence>
<dbReference type="Gene3D" id="4.10.1000.10">
    <property type="entry name" value="Zinc finger, CCCH-type"/>
    <property type="match status" value="1"/>
</dbReference>
<proteinExistence type="predicted"/>
<keyword evidence="6" id="KW-1185">Reference proteome</keyword>
<dbReference type="Pfam" id="PF00078">
    <property type="entry name" value="RVT_1"/>
    <property type="match status" value="1"/>
</dbReference>
<dbReference type="InterPro" id="IPR013762">
    <property type="entry name" value="Integrase-like_cat_sf"/>
</dbReference>
<sequence>MAGDDEVPVEEAVVMVPLHDDVAALIKALAPSEVVAKELSDALSKESLTSAPLLGSLSQQVKDKISNAVSIAAGATLAAVCEEIGAVAKKRRKLNAEVEAGQSAIPVTAIVERALKNYQSPLPSSLFYDLPPAVVLAAGNPRNGCYVNFRDLLGSKDGSTVTQKEASSNGTQESVGAPPGKNAKSKSPSLPDFCRCALRFSSLVAGLVDPSILGPVDVASYVQRVLSLSPMLTAEQIWSYDDMYRKSLSAIIANSAVSGAPISLRQCFVSDVNPGLLSEWASRAVAAATSQRSSRRDASYQAKSQELCRAYKSGNCRFGDRCHYKHEGSARPSNSISQPTDKLGRGSSRQSSAEASKKSPGSAESANCVNSPVAPAKEQSDLVSQHATELREQARRDEAEVLVKVGYQDGTGLGAALPSVSVGEACHQGTRGLADLFRAEAQAIVDAGVLQGVRGSVAPEQIPSIAQAFDDAEKRLVPKLCELLKCSSRQSECGSPVRAELGRALAEALGDPDSKVFDEIDSGLSLGVSEPIRPSGIFPKAKDKKTLNKSMERFNIKRAHHNFASVDADPDVCLVLLRREVALGRMREMPESEAALNDQRLYARVGLIPKGDGSYRIIEDHTFSGLNGRCKLSETCSLPRAVDLRTGLADLYRKIPTSLGCEECVRTASELSTNGNSFIIMKFDIEGAFKHLFLRERDRPLTSLKVGGRVFQSTALPFGAAASPFHWGRTSAVVMRLVVAILRCLLRHHRFVVFIYVDDGCLVIPEDCYELACAVTFLVWLVLNIRIAWKKCVLGVSVVKFIGFRLAVGPEAPSVMVHDDTYKSVLGLVGKMLDEKRVRPKDLAKLLGKLIFATQCMKELKGFLQPLFALLKAFEGAKRKGRLFTVRLNQDKSTEKALRFWQEVLSRPLLRDIPLPSVAGSTVVAASDASTTHIAGWAAVADGGVWFRVEATQASLGHWAKYLRADVASHRDISFLECLAAAVTLCLCYRLSATLQKSGQADTKVYLLCDNQAVVKVLSKLYSPTSMSAVLRAIAVWFGRIIDRTHVAYVESESNWLADTLSRNGSLVFPSGWSEDLSPLNCLNEEGFGFERYVCCVKGKGTKREAAFELLHRVGDSEARRLAEDFAHAGLAPKTNELYDRTVSFYREIVGHSGFPLRIEDLQLFVWVLSKSGYAFNSISTFVGALRSRNKSFGSELSASEAFRLKHLLKAAEKAAEGAAVVKMRPLAWSAIITVFNHWPPRRVRAAAAMLTGICALLRADELLALRWEDVCQTEAVGFSGLVLALSIRSSKTDQVAAGQLAYLACTAPVGSESAAPPTAQRCEYCPAHVLLGWKGRADPEDVIFPLSYSSFMAEVRKKLGPAVGFEVVDAFGTHSLRRTGAQLLHHSMPGDSPVLMRAGRWRSLSVLEYLHESTEEKVKLASRLMLASQ</sequence>
<feature type="region of interest" description="Disordered" evidence="3">
    <location>
        <begin position="326"/>
        <end position="392"/>
    </location>
</feature>
<dbReference type="Gene3D" id="1.10.443.10">
    <property type="entry name" value="Intergrase catalytic core"/>
    <property type="match status" value="1"/>
</dbReference>
<feature type="compositionally biased region" description="Polar residues" evidence="3">
    <location>
        <begin position="158"/>
        <end position="174"/>
    </location>
</feature>
<keyword evidence="2" id="KW-0862">Zinc</keyword>
<dbReference type="PROSITE" id="PS50103">
    <property type="entry name" value="ZF_C3H1"/>
    <property type="match status" value="1"/>
</dbReference>
<evidence type="ECO:0000256" key="1">
    <source>
        <dbReference type="ARBA" id="ARBA00023172"/>
    </source>
</evidence>
<dbReference type="EMBL" id="JAAPAO010001216">
    <property type="protein sequence ID" value="KAF4650627.1"/>
    <property type="molecule type" value="Genomic_DNA"/>
</dbReference>
<dbReference type="InterPro" id="IPR000571">
    <property type="entry name" value="Znf_CCCH"/>
</dbReference>
<name>A0A7J6KUF6_PERCH</name>